<dbReference type="PANTHER" id="PTHR46969:SF1">
    <property type="entry name" value="BIFUNCTIONAL PROTEIN HLDE"/>
    <property type="match status" value="1"/>
</dbReference>
<comment type="caution">
    <text evidence="2">The sequence shown here is derived from an EMBL/GenBank/DDBJ whole genome shotgun (WGS) entry which is preliminary data.</text>
</comment>
<gene>
    <name evidence="2" type="ORF">B9Q01_00920</name>
</gene>
<dbReference type="GO" id="GO:0033786">
    <property type="term" value="F:heptose-1-phosphate adenylyltransferase activity"/>
    <property type="evidence" value="ECO:0007669"/>
    <property type="project" value="TreeGrafter"/>
</dbReference>
<feature type="domain" description="Carbohydrate kinase PfkB" evidence="1">
    <location>
        <begin position="18"/>
        <end position="194"/>
    </location>
</feature>
<accession>A0A2R6ADI4</accession>
<dbReference type="SUPFAM" id="SSF53613">
    <property type="entry name" value="Ribokinase-like"/>
    <property type="match status" value="1"/>
</dbReference>
<dbReference type="AlphaFoldDB" id="A0A2R6ADI4"/>
<dbReference type="EMBL" id="NEXC01000003">
    <property type="protein sequence ID" value="PSN84452.1"/>
    <property type="molecule type" value="Genomic_DNA"/>
</dbReference>
<dbReference type="GO" id="GO:0005829">
    <property type="term" value="C:cytosol"/>
    <property type="evidence" value="ECO:0007669"/>
    <property type="project" value="TreeGrafter"/>
</dbReference>
<reference evidence="2 3" key="1">
    <citation type="submission" date="2017-04" db="EMBL/GenBank/DDBJ databases">
        <title>Novel microbial lineages endemic to geothermal iron-oxide mats fill important gaps in the evolutionary history of Archaea.</title>
        <authorList>
            <person name="Jay Z.J."/>
            <person name="Beam J.P."/>
            <person name="Dlakic M."/>
            <person name="Rusch D.B."/>
            <person name="Kozubal M.A."/>
            <person name="Inskeep W.P."/>
        </authorList>
    </citation>
    <scope>NUCLEOTIDE SEQUENCE [LARGE SCALE GENOMIC DNA]</scope>
    <source>
        <strain evidence="2">OSP_D</strain>
    </source>
</reference>
<evidence type="ECO:0000313" key="3">
    <source>
        <dbReference type="Proteomes" id="UP000240880"/>
    </source>
</evidence>
<proteinExistence type="predicted"/>
<dbReference type="Gene3D" id="3.40.1190.20">
    <property type="match status" value="1"/>
</dbReference>
<protein>
    <recommendedName>
        <fullName evidence="1">Carbohydrate kinase PfkB domain-containing protein</fullName>
    </recommendedName>
</protein>
<evidence type="ECO:0000259" key="1">
    <source>
        <dbReference type="Pfam" id="PF00294"/>
    </source>
</evidence>
<dbReference type="PANTHER" id="PTHR46969">
    <property type="entry name" value="BIFUNCTIONAL PROTEIN HLDE"/>
    <property type="match status" value="1"/>
</dbReference>
<name>A0A2R6ADI4_9ARCH</name>
<dbReference type="Pfam" id="PF00294">
    <property type="entry name" value="PfkB"/>
    <property type="match status" value="1"/>
</dbReference>
<dbReference type="GO" id="GO:0033785">
    <property type="term" value="F:heptose 7-phosphate kinase activity"/>
    <property type="evidence" value="ECO:0007669"/>
    <property type="project" value="TreeGrafter"/>
</dbReference>
<dbReference type="Proteomes" id="UP000240880">
    <property type="component" value="Unassembled WGS sequence"/>
</dbReference>
<evidence type="ECO:0000313" key="2">
    <source>
        <dbReference type="EMBL" id="PSN84452.1"/>
    </source>
</evidence>
<dbReference type="InterPro" id="IPR011611">
    <property type="entry name" value="PfkB_dom"/>
</dbReference>
<organism evidence="2 3">
    <name type="scientific">Candidatus Marsarchaeota G1 archaeon OSP_D</name>
    <dbReference type="NCBI Taxonomy" id="1978155"/>
    <lineage>
        <taxon>Archaea</taxon>
        <taxon>Candidatus Marsarchaeota</taxon>
        <taxon>Candidatus Marsarchaeota group 1</taxon>
    </lineage>
</organism>
<sequence>MAELQDRFKEIIDSFPNKRVLVLGDVMLDHYIYSDARKLSREAPVIVADLQGEEFRPGGAANLATMIRRLGSKVFLASVVGKDLESEILLKALEKEGVNTSLILQSPDRTTYVKNRIYVNKRQYLRLDKENPKPLDPSIMENMLQKIKDYINEIDILILSDHDKGTLNGTLIAEVIKQSRESGKLVVGRPKLQHFLDFVSVNSLLSTLKEASEALGMSVLNDSSLRNLGFNMLSRFESDAIYLWNKETSYLFEKGMITYIQLLNFSLPLEKVGVRDLLAAVYSLSLAGSATNLEAALLASLSQVVISYNHNSMLSDILSHTNLRKAIEEKTENLVYNTIKVK</sequence>
<dbReference type="InterPro" id="IPR029056">
    <property type="entry name" value="Ribokinase-like"/>
</dbReference>